<dbReference type="Proteomes" id="UP000749309">
    <property type="component" value="Unassembled WGS sequence"/>
</dbReference>
<evidence type="ECO:0008006" key="4">
    <source>
        <dbReference type="Google" id="ProtNLM"/>
    </source>
</evidence>
<protein>
    <recommendedName>
        <fullName evidence="4">NTF2 domain-containing protein</fullName>
    </recommendedName>
</protein>
<feature type="region of interest" description="Disordered" evidence="1">
    <location>
        <begin position="259"/>
        <end position="489"/>
    </location>
</feature>
<evidence type="ECO:0000313" key="2">
    <source>
        <dbReference type="EMBL" id="KAF3900248.1"/>
    </source>
</evidence>
<dbReference type="Gene3D" id="3.10.450.50">
    <property type="match status" value="1"/>
</dbReference>
<proteinExistence type="predicted"/>
<feature type="compositionally biased region" description="Basic and acidic residues" evidence="1">
    <location>
        <begin position="285"/>
        <end position="310"/>
    </location>
</feature>
<dbReference type="SUPFAM" id="SSF54427">
    <property type="entry name" value="NTF2-like"/>
    <property type="match status" value="1"/>
</dbReference>
<comment type="caution">
    <text evidence="2">The sequence shown here is derived from an EMBL/GenBank/DDBJ whole genome shotgun (WGS) entry which is preliminary data.</text>
</comment>
<accession>A0A9P4YKU4</accession>
<dbReference type="AlphaFoldDB" id="A0A9P4YKU4"/>
<name>A0A9P4YKU4_9EURO</name>
<dbReference type="EMBL" id="JAAQVJ010000016">
    <property type="protein sequence ID" value="KAF3900248.1"/>
    <property type="molecule type" value="Genomic_DNA"/>
</dbReference>
<feature type="compositionally biased region" description="Basic and acidic residues" evidence="1">
    <location>
        <begin position="456"/>
        <end position="470"/>
    </location>
</feature>
<evidence type="ECO:0000256" key="1">
    <source>
        <dbReference type="SAM" id="MobiDB-lite"/>
    </source>
</evidence>
<evidence type="ECO:0000313" key="3">
    <source>
        <dbReference type="Proteomes" id="UP000749309"/>
    </source>
</evidence>
<gene>
    <name evidence="2" type="ORF">GY632_0925</name>
</gene>
<feature type="compositionally biased region" description="Basic and acidic residues" evidence="1">
    <location>
        <begin position="348"/>
        <end position="357"/>
    </location>
</feature>
<dbReference type="InterPro" id="IPR032710">
    <property type="entry name" value="NTF2-like_dom_sf"/>
</dbReference>
<sequence length="540" mass="60982">MTLQAIYEGFLARPEPELLAEQASLHYITTTTSHSGAQDIIKHLQAVRRTLDKKSQVTLSAVEGANSLCLEVETTLLFTCGGGPYLLSLDDNFVVDQTVTIPVIHIVHFDAENKIIQIRQYWDQAALLRKLNVIGSRNNWPISDSVEQKRLISSSIAAAAKCSEKTEAEAEPKKTEEPAPKKAAKEPETPLSFFEAQSIEEPVPATKSRTSTFSAKPAPRDYNDLFQGDDEPLVTPPRSRDQALGTPKTLSKTYTHFEFGEGKLPGDQPVRPSKMPGHFEFGDEVEPHVLEEQKRATEKSKSKHPGHFEFGEAEDCPMPVRPRSSKHLSQWDFEDFVTPEKPKRRPVRGQEVRHFGWSDDEVENVTPKPKPRIAHPRRDAEPHFKLQDEQTPLPDEKATAGAAHNRGLKLYEHNLYDEDEKREEPQSNSNGTSNGNSNSNSNSNNNNNNSNTYRRKIFDPQWEMKDEFVHENGNAAEEEEKKPVSRSRMGVVKLMDSSWDKFDENANAPQEQQPVVDRPIRANPARQSVYSRNWGFGDED</sequence>
<feature type="compositionally biased region" description="Basic and acidic residues" evidence="1">
    <location>
        <begin position="376"/>
        <end position="398"/>
    </location>
</feature>
<feature type="region of interest" description="Disordered" evidence="1">
    <location>
        <begin position="163"/>
        <end position="246"/>
    </location>
</feature>
<reference evidence="2" key="1">
    <citation type="submission" date="2020-03" db="EMBL/GenBank/DDBJ databases">
        <title>Whole Genome Sequence of Trichophyton interdigitale from India.</title>
        <authorList>
            <person name="Kumar P."/>
        </authorList>
    </citation>
    <scope>NUCLEOTIDE SEQUENCE</scope>
    <source>
        <strain evidence="2">UCMS-IGIB-CI14</strain>
    </source>
</reference>
<feature type="compositionally biased region" description="Low complexity" evidence="1">
    <location>
        <begin position="427"/>
        <end position="452"/>
    </location>
</feature>
<feature type="compositionally biased region" description="Basic and acidic residues" evidence="1">
    <location>
        <begin position="163"/>
        <end position="188"/>
    </location>
</feature>
<feature type="region of interest" description="Disordered" evidence="1">
    <location>
        <begin position="504"/>
        <end position="526"/>
    </location>
</feature>
<organism evidence="2 3">
    <name type="scientific">Trichophyton interdigitale</name>
    <dbReference type="NCBI Taxonomy" id="101480"/>
    <lineage>
        <taxon>Eukaryota</taxon>
        <taxon>Fungi</taxon>
        <taxon>Dikarya</taxon>
        <taxon>Ascomycota</taxon>
        <taxon>Pezizomycotina</taxon>
        <taxon>Eurotiomycetes</taxon>
        <taxon>Eurotiomycetidae</taxon>
        <taxon>Onygenales</taxon>
        <taxon>Arthrodermataceae</taxon>
        <taxon>Trichophyton</taxon>
    </lineage>
</organism>